<dbReference type="EMBL" id="GGEC01054969">
    <property type="protein sequence ID" value="MBX35453.1"/>
    <property type="molecule type" value="Transcribed_RNA"/>
</dbReference>
<proteinExistence type="predicted"/>
<reference evidence="1" key="1">
    <citation type="submission" date="2018-02" db="EMBL/GenBank/DDBJ databases">
        <title>Rhizophora mucronata_Transcriptome.</title>
        <authorList>
            <person name="Meera S.P."/>
            <person name="Sreeshan A."/>
            <person name="Augustine A."/>
        </authorList>
    </citation>
    <scope>NUCLEOTIDE SEQUENCE</scope>
    <source>
        <tissue evidence="1">Leaf</tissue>
    </source>
</reference>
<protein>
    <submittedName>
        <fullName evidence="1">Uncharacterized protein</fullName>
    </submittedName>
</protein>
<evidence type="ECO:0000313" key="1">
    <source>
        <dbReference type="EMBL" id="MBX35453.1"/>
    </source>
</evidence>
<name>A0A2P2MZ19_RHIMU</name>
<dbReference type="AlphaFoldDB" id="A0A2P2MZ19"/>
<sequence>MRLKRSRCSLRLYMSCIVHFLMTTRNQEKR</sequence>
<accession>A0A2P2MZ19</accession>
<organism evidence="1">
    <name type="scientific">Rhizophora mucronata</name>
    <name type="common">Asiatic mangrove</name>
    <dbReference type="NCBI Taxonomy" id="61149"/>
    <lineage>
        <taxon>Eukaryota</taxon>
        <taxon>Viridiplantae</taxon>
        <taxon>Streptophyta</taxon>
        <taxon>Embryophyta</taxon>
        <taxon>Tracheophyta</taxon>
        <taxon>Spermatophyta</taxon>
        <taxon>Magnoliopsida</taxon>
        <taxon>eudicotyledons</taxon>
        <taxon>Gunneridae</taxon>
        <taxon>Pentapetalae</taxon>
        <taxon>rosids</taxon>
        <taxon>fabids</taxon>
        <taxon>Malpighiales</taxon>
        <taxon>Rhizophoraceae</taxon>
        <taxon>Rhizophora</taxon>
    </lineage>
</organism>